<feature type="non-terminal residue" evidence="1">
    <location>
        <position position="207"/>
    </location>
</feature>
<evidence type="ECO:0000313" key="2">
    <source>
        <dbReference type="Proteomes" id="UP000037460"/>
    </source>
</evidence>
<gene>
    <name evidence="1" type="ORF">Ctob_016529</name>
</gene>
<proteinExistence type="predicted"/>
<feature type="non-terminal residue" evidence="1">
    <location>
        <position position="1"/>
    </location>
</feature>
<sequence length="207" mass="22304">GGDAGIDADARVCRDVGEDQVAKLAARALAQAHHRVARARREGARAHEGHAVKGRVRARRVPEPRVHLTAVVAHGAEHREQELALAHVAIVRVEGVVAREEHRQVLDVHRAAEELEAVVNIVRHLAVVDDRAGADAAEGDAVDLVVRAHDRAAVPHAHVLQGARRVGRVAAAVRFRGDALDLRGGWHVGRRAAEEDEPAPLAARLEH</sequence>
<protein>
    <submittedName>
        <fullName evidence="1">Uncharacterized protein</fullName>
    </submittedName>
</protein>
<dbReference type="EMBL" id="JWZX01000940">
    <property type="protein sequence ID" value="KOO35226.1"/>
    <property type="molecule type" value="Genomic_DNA"/>
</dbReference>
<accession>A0A0M0K8P0</accession>
<dbReference type="Proteomes" id="UP000037460">
    <property type="component" value="Unassembled WGS sequence"/>
</dbReference>
<organism evidence="1 2">
    <name type="scientific">Chrysochromulina tobinii</name>
    <dbReference type="NCBI Taxonomy" id="1460289"/>
    <lineage>
        <taxon>Eukaryota</taxon>
        <taxon>Haptista</taxon>
        <taxon>Haptophyta</taxon>
        <taxon>Prymnesiophyceae</taxon>
        <taxon>Prymnesiales</taxon>
        <taxon>Chrysochromulinaceae</taxon>
        <taxon>Chrysochromulina</taxon>
    </lineage>
</organism>
<name>A0A0M0K8P0_9EUKA</name>
<comment type="caution">
    <text evidence="1">The sequence shown here is derived from an EMBL/GenBank/DDBJ whole genome shotgun (WGS) entry which is preliminary data.</text>
</comment>
<evidence type="ECO:0000313" key="1">
    <source>
        <dbReference type="EMBL" id="KOO35226.1"/>
    </source>
</evidence>
<keyword evidence="2" id="KW-1185">Reference proteome</keyword>
<dbReference type="AlphaFoldDB" id="A0A0M0K8P0"/>
<reference evidence="2" key="1">
    <citation type="journal article" date="2015" name="PLoS Genet.">
        <title>Genome Sequence and Transcriptome Analyses of Chrysochromulina tobin: Metabolic Tools for Enhanced Algal Fitness in the Prominent Order Prymnesiales (Haptophyceae).</title>
        <authorList>
            <person name="Hovde B.T."/>
            <person name="Deodato C.R."/>
            <person name="Hunsperger H.M."/>
            <person name="Ryken S.A."/>
            <person name="Yost W."/>
            <person name="Jha R.K."/>
            <person name="Patterson J."/>
            <person name="Monnat R.J. Jr."/>
            <person name="Barlow S.B."/>
            <person name="Starkenburg S.R."/>
            <person name="Cattolico R.A."/>
        </authorList>
    </citation>
    <scope>NUCLEOTIDE SEQUENCE</scope>
    <source>
        <strain evidence="2">CCMP291</strain>
    </source>
</reference>